<dbReference type="GO" id="GO:0016787">
    <property type="term" value="F:hydrolase activity"/>
    <property type="evidence" value="ECO:0007669"/>
    <property type="project" value="UniProtKB-KW"/>
</dbReference>
<keyword evidence="2" id="KW-0378">Hydrolase</keyword>
<dbReference type="Proteomes" id="UP001596119">
    <property type="component" value="Unassembled WGS sequence"/>
</dbReference>
<sequence length="447" mass="46650">MTIDEANRRGPHPGVRVGRRATRVPALVVGAVLAVVGCSSPSQGASTATSVAPVPTAAAGNGGAAAAGGSGTLRPLDPAALDEVVAKVATELRQPGMVVLIRTPQAEYVNAHGVTERNGTTPVTLDTRLRIGSNTKTWTGTVVLQMVQEGKIALTDPVSKYLPGVPGGDTITIAELGDMRSGLHNYTETLELNRALDDEPQKVWTNEELLGLAFAQPAYFPPGQGWHYSNTNTVLLGEIAEQIDGKPLGRIFQDRFFTPLGMTGTSYPAAADTAIPAPSSHGYLYGTNVETMEDPSIPVDQLAQVEAGTLAPRDVTNDNPSWTGAAGQGISTATDLATWVEAMVDGKLLDAATQQARMDGVLPTGRGTSYGFTLAQMGPLYGHTGELPGFNSFMGYDPVNKVTIVAWGNSAPYADGRPPAVTLVQELVPLLYTAASPADVPEGGLPE</sequence>
<reference evidence="3" key="1">
    <citation type="journal article" date="2019" name="Int. J. Syst. Evol. Microbiol.">
        <title>The Global Catalogue of Microorganisms (GCM) 10K type strain sequencing project: providing services to taxonomists for standard genome sequencing and annotation.</title>
        <authorList>
            <consortium name="The Broad Institute Genomics Platform"/>
            <consortium name="The Broad Institute Genome Sequencing Center for Infectious Disease"/>
            <person name="Wu L."/>
            <person name="Ma J."/>
        </authorList>
    </citation>
    <scope>NUCLEOTIDE SEQUENCE [LARGE SCALE GENOMIC DNA]</scope>
    <source>
        <strain evidence="3">CGMCC 4.7397</strain>
    </source>
</reference>
<keyword evidence="3" id="KW-1185">Reference proteome</keyword>
<dbReference type="EC" id="3.-.-.-" evidence="2"/>
<dbReference type="InterPro" id="IPR001466">
    <property type="entry name" value="Beta-lactam-related"/>
</dbReference>
<dbReference type="PANTHER" id="PTHR46825:SF7">
    <property type="entry name" value="D-ALANYL-D-ALANINE CARBOXYPEPTIDASE"/>
    <property type="match status" value="1"/>
</dbReference>
<dbReference type="InterPro" id="IPR050491">
    <property type="entry name" value="AmpC-like"/>
</dbReference>
<evidence type="ECO:0000313" key="3">
    <source>
        <dbReference type="Proteomes" id="UP001596119"/>
    </source>
</evidence>
<dbReference type="SUPFAM" id="SSF56601">
    <property type="entry name" value="beta-lactamase/transpeptidase-like"/>
    <property type="match status" value="1"/>
</dbReference>
<dbReference type="Pfam" id="PF00144">
    <property type="entry name" value="Beta-lactamase"/>
    <property type="match status" value="1"/>
</dbReference>
<dbReference type="InterPro" id="IPR012338">
    <property type="entry name" value="Beta-lactam/transpept-like"/>
</dbReference>
<evidence type="ECO:0000313" key="2">
    <source>
        <dbReference type="EMBL" id="MFC5950319.1"/>
    </source>
</evidence>
<dbReference type="PANTHER" id="PTHR46825">
    <property type="entry name" value="D-ALANYL-D-ALANINE-CARBOXYPEPTIDASE/ENDOPEPTIDASE AMPH"/>
    <property type="match status" value="1"/>
</dbReference>
<name>A0ABW1IC59_9PSEU</name>
<comment type="caution">
    <text evidence="2">The sequence shown here is derived from an EMBL/GenBank/DDBJ whole genome shotgun (WGS) entry which is preliminary data.</text>
</comment>
<organism evidence="2 3">
    <name type="scientific">Pseudonocardia lutea</name>
    <dbReference type="NCBI Taxonomy" id="2172015"/>
    <lineage>
        <taxon>Bacteria</taxon>
        <taxon>Bacillati</taxon>
        <taxon>Actinomycetota</taxon>
        <taxon>Actinomycetes</taxon>
        <taxon>Pseudonocardiales</taxon>
        <taxon>Pseudonocardiaceae</taxon>
        <taxon>Pseudonocardia</taxon>
    </lineage>
</organism>
<dbReference type="EMBL" id="JBHSQK010000045">
    <property type="protein sequence ID" value="MFC5950319.1"/>
    <property type="molecule type" value="Genomic_DNA"/>
</dbReference>
<protein>
    <submittedName>
        <fullName evidence="2">Serine hydrolase domain-containing protein</fullName>
        <ecNumber evidence="2">3.-.-.-</ecNumber>
    </submittedName>
</protein>
<proteinExistence type="predicted"/>
<gene>
    <name evidence="2" type="ORF">ACFQH9_18800</name>
</gene>
<feature type="domain" description="Beta-lactamase-related" evidence="1">
    <location>
        <begin position="83"/>
        <end position="420"/>
    </location>
</feature>
<evidence type="ECO:0000259" key="1">
    <source>
        <dbReference type="Pfam" id="PF00144"/>
    </source>
</evidence>
<accession>A0ABW1IC59</accession>
<dbReference type="RefSeq" id="WP_379567455.1">
    <property type="nucleotide sequence ID" value="NZ_JBHSQK010000045.1"/>
</dbReference>
<dbReference type="Gene3D" id="3.40.710.10">
    <property type="entry name" value="DD-peptidase/beta-lactamase superfamily"/>
    <property type="match status" value="1"/>
</dbReference>